<dbReference type="Proteomes" id="UP000001194">
    <property type="component" value="Unassembled WGS sequence"/>
</dbReference>
<keyword evidence="2" id="KW-1185">Reference proteome</keyword>
<evidence type="ECO:0000313" key="1">
    <source>
        <dbReference type="EMBL" id="EDR11563.1"/>
    </source>
</evidence>
<gene>
    <name evidence="1" type="ORF">LACBIDRAFT_313898</name>
</gene>
<dbReference type="AlphaFoldDB" id="B0D134"/>
<dbReference type="HOGENOM" id="CLU_2638478_0_0_1"/>
<proteinExistence type="predicted"/>
<reference evidence="1 2" key="1">
    <citation type="journal article" date="2008" name="Nature">
        <title>The genome of Laccaria bicolor provides insights into mycorrhizal symbiosis.</title>
        <authorList>
            <person name="Martin F."/>
            <person name="Aerts A."/>
            <person name="Ahren D."/>
            <person name="Brun A."/>
            <person name="Danchin E.G.J."/>
            <person name="Duchaussoy F."/>
            <person name="Gibon J."/>
            <person name="Kohler A."/>
            <person name="Lindquist E."/>
            <person name="Pereda V."/>
            <person name="Salamov A."/>
            <person name="Shapiro H.J."/>
            <person name="Wuyts J."/>
            <person name="Blaudez D."/>
            <person name="Buee M."/>
            <person name="Brokstein P."/>
            <person name="Canbaeck B."/>
            <person name="Cohen D."/>
            <person name="Courty P.E."/>
            <person name="Coutinho P.M."/>
            <person name="Delaruelle C."/>
            <person name="Detter J.C."/>
            <person name="Deveau A."/>
            <person name="DiFazio S."/>
            <person name="Duplessis S."/>
            <person name="Fraissinet-Tachet L."/>
            <person name="Lucic E."/>
            <person name="Frey-Klett P."/>
            <person name="Fourrey C."/>
            <person name="Feussner I."/>
            <person name="Gay G."/>
            <person name="Grimwood J."/>
            <person name="Hoegger P.J."/>
            <person name="Jain P."/>
            <person name="Kilaru S."/>
            <person name="Labbe J."/>
            <person name="Lin Y.C."/>
            <person name="Legue V."/>
            <person name="Le Tacon F."/>
            <person name="Marmeisse R."/>
            <person name="Melayah D."/>
            <person name="Montanini B."/>
            <person name="Muratet M."/>
            <person name="Nehls U."/>
            <person name="Niculita-Hirzel H."/>
            <person name="Oudot-Le Secq M.P."/>
            <person name="Peter M."/>
            <person name="Quesneville H."/>
            <person name="Rajashekar B."/>
            <person name="Reich M."/>
            <person name="Rouhier N."/>
            <person name="Schmutz J."/>
            <person name="Yin T."/>
            <person name="Chalot M."/>
            <person name="Henrissat B."/>
            <person name="Kuees U."/>
            <person name="Lucas S."/>
            <person name="Van de Peer Y."/>
            <person name="Podila G.K."/>
            <person name="Polle A."/>
            <person name="Pukkila P.J."/>
            <person name="Richardson P.M."/>
            <person name="Rouze P."/>
            <person name="Sanders I.R."/>
            <person name="Stajich J.E."/>
            <person name="Tunlid A."/>
            <person name="Tuskan G."/>
            <person name="Grigoriev I.V."/>
        </authorList>
    </citation>
    <scope>NUCLEOTIDE SEQUENCE [LARGE SCALE GENOMIC DNA]</scope>
    <source>
        <strain evidence="2">S238N-H82 / ATCC MYA-4686</strain>
    </source>
</reference>
<dbReference type="EMBL" id="DS547095">
    <property type="protein sequence ID" value="EDR11563.1"/>
    <property type="molecule type" value="Genomic_DNA"/>
</dbReference>
<dbReference type="InParanoid" id="B0D134"/>
<sequence>MDGLAGEVGAAIFVTLDRGGLCVAREGFCTDFFTRRSACVSPKTRRRGGLVRLRQQRSRNSGFSCVGWRRVTIEQSG</sequence>
<dbReference type="KEGG" id="lbc:LACBIDRAFT_313898"/>
<organism evidence="2">
    <name type="scientific">Laccaria bicolor (strain S238N-H82 / ATCC MYA-4686)</name>
    <name type="common">Bicoloured deceiver</name>
    <name type="synonym">Laccaria laccata var. bicolor</name>
    <dbReference type="NCBI Taxonomy" id="486041"/>
    <lineage>
        <taxon>Eukaryota</taxon>
        <taxon>Fungi</taxon>
        <taxon>Dikarya</taxon>
        <taxon>Basidiomycota</taxon>
        <taxon>Agaricomycotina</taxon>
        <taxon>Agaricomycetes</taxon>
        <taxon>Agaricomycetidae</taxon>
        <taxon>Agaricales</taxon>
        <taxon>Agaricineae</taxon>
        <taxon>Hydnangiaceae</taxon>
        <taxon>Laccaria</taxon>
    </lineage>
</organism>
<dbReference type="RefSeq" id="XP_001877460.1">
    <property type="nucleotide sequence ID" value="XM_001877425.1"/>
</dbReference>
<accession>B0D134</accession>
<dbReference type="GeneID" id="6072980"/>
<protein>
    <submittedName>
        <fullName evidence="1">Predicted protein</fullName>
    </submittedName>
</protein>
<evidence type="ECO:0000313" key="2">
    <source>
        <dbReference type="Proteomes" id="UP000001194"/>
    </source>
</evidence>
<name>B0D134_LACBS</name>